<dbReference type="SUPFAM" id="SSF46785">
    <property type="entry name" value="Winged helix' DNA-binding domain"/>
    <property type="match status" value="1"/>
</dbReference>
<dbReference type="OrthoDB" id="4578891at2"/>
<gene>
    <name evidence="2" type="ORF">BST42_03150</name>
</gene>
<dbReference type="AlphaFoldDB" id="A0A1X0J7B9"/>
<dbReference type="EMBL" id="MVIH01000001">
    <property type="protein sequence ID" value="ORB57387.1"/>
    <property type="molecule type" value="Genomic_DNA"/>
</dbReference>
<accession>A0A1X0J7B9</accession>
<keyword evidence="3" id="KW-1185">Reference proteome</keyword>
<reference evidence="2 3" key="1">
    <citation type="submission" date="2016-12" db="EMBL/GenBank/DDBJ databases">
        <title>The new phylogeny of genus Mycobacterium.</title>
        <authorList>
            <person name="Tortoli E."/>
            <person name="Trovato A."/>
            <person name="Cirillo D.M."/>
        </authorList>
    </citation>
    <scope>NUCLEOTIDE SEQUENCE [LARGE SCALE GENOMIC DNA]</scope>
    <source>
        <strain evidence="2 3">DSM 44223</strain>
    </source>
</reference>
<evidence type="ECO:0008006" key="4">
    <source>
        <dbReference type="Google" id="ProtNLM"/>
    </source>
</evidence>
<dbReference type="Gene3D" id="1.10.10.10">
    <property type="entry name" value="Winged helix-like DNA-binding domain superfamily/Winged helix DNA-binding domain"/>
    <property type="match status" value="1"/>
</dbReference>
<evidence type="ECO:0000256" key="1">
    <source>
        <dbReference type="SAM" id="MobiDB-lite"/>
    </source>
</evidence>
<dbReference type="Pfam" id="PF13730">
    <property type="entry name" value="HTH_36"/>
    <property type="match status" value="1"/>
</dbReference>
<evidence type="ECO:0000313" key="3">
    <source>
        <dbReference type="Proteomes" id="UP000192534"/>
    </source>
</evidence>
<organism evidence="2 3">
    <name type="scientific">Mycolicibacterium rhodesiae</name>
    <name type="common">Mycobacterium rhodesiae</name>
    <dbReference type="NCBI Taxonomy" id="36814"/>
    <lineage>
        <taxon>Bacteria</taxon>
        <taxon>Bacillati</taxon>
        <taxon>Actinomycetota</taxon>
        <taxon>Actinomycetes</taxon>
        <taxon>Mycobacteriales</taxon>
        <taxon>Mycobacteriaceae</taxon>
        <taxon>Mycolicibacterium</taxon>
    </lineage>
</organism>
<proteinExistence type="predicted"/>
<dbReference type="Proteomes" id="UP000192534">
    <property type="component" value="Unassembled WGS sequence"/>
</dbReference>
<feature type="region of interest" description="Disordered" evidence="1">
    <location>
        <begin position="211"/>
        <end position="235"/>
    </location>
</feature>
<evidence type="ECO:0000313" key="2">
    <source>
        <dbReference type="EMBL" id="ORB57387.1"/>
    </source>
</evidence>
<name>A0A1X0J7B9_MYCRH</name>
<protein>
    <recommendedName>
        <fullName evidence="4">Helix-turn-helix domain-containing protein</fullName>
    </recommendedName>
</protein>
<dbReference type="InterPro" id="IPR036388">
    <property type="entry name" value="WH-like_DNA-bd_sf"/>
</dbReference>
<dbReference type="InterPro" id="IPR036390">
    <property type="entry name" value="WH_DNA-bd_sf"/>
</dbReference>
<comment type="caution">
    <text evidence="2">The sequence shown here is derived from an EMBL/GenBank/DDBJ whole genome shotgun (WGS) entry which is preliminary data.</text>
</comment>
<sequence length="235" mass="25746">MQFSTLSTTSRDAGKRQGNMKVIHHGNLGEYKDGKKLYASLPVELARDQGLTANAARVALFVWSHKESYTQSAALVAKALGMHRDTVANALANLQDRGWLVREQVWRPGKAKPSSEVWHLQMSNTPFTDDAKRTLRGDNMPKNPASSDGNMPKNPAPPCLEIRHPPAQELGTLVVNTSSARSADYLSSTTERAEKTGTFDAEYAAYVEHVMASGESPPDVWDSEPTDDPWGGEPQ</sequence>
<feature type="region of interest" description="Disordered" evidence="1">
    <location>
        <begin position="127"/>
        <end position="157"/>
    </location>
</feature>